<comment type="caution">
    <text evidence="4">The sequence shown here is derived from an EMBL/GenBank/DDBJ whole genome shotgun (WGS) entry which is preliminary data.</text>
</comment>
<protein>
    <recommendedName>
        <fullName evidence="3">Small ribosomal subunit protein eS1</fullName>
    </recommendedName>
</protein>
<dbReference type="AlphaFoldDB" id="A0A7C4FFL0"/>
<evidence type="ECO:0000256" key="3">
    <source>
        <dbReference type="HAMAP-Rule" id="MF_00359"/>
    </source>
</evidence>
<comment type="similarity">
    <text evidence="3">Belongs to the eukaryotic ribosomal protein eS1 family.</text>
</comment>
<dbReference type="HAMAP" id="MF_00359">
    <property type="entry name" value="Ribosomal_eS1"/>
    <property type="match status" value="1"/>
</dbReference>
<dbReference type="InterPro" id="IPR001593">
    <property type="entry name" value="Ribosomal_eS1"/>
</dbReference>
<name>A0A7C4FFL0_9CREN</name>
<keyword evidence="1 3" id="KW-0689">Ribosomal protein</keyword>
<proteinExistence type="inferred from homology"/>
<dbReference type="SMART" id="SM01397">
    <property type="entry name" value="Ribosomal_S3Ae"/>
    <property type="match status" value="1"/>
</dbReference>
<dbReference type="GO" id="GO:1990904">
    <property type="term" value="C:ribonucleoprotein complex"/>
    <property type="evidence" value="ECO:0007669"/>
    <property type="project" value="UniProtKB-KW"/>
</dbReference>
<dbReference type="NCBIfam" id="NF003142">
    <property type="entry name" value="PRK04057.1"/>
    <property type="match status" value="1"/>
</dbReference>
<keyword evidence="2 3" id="KW-0687">Ribonucleoprotein</keyword>
<sequence length="221" mass="25220">MSSVQKFRLTGRERWRLKKWYSVVTPDYFGSVAIATTPADEPWKLLGRRVTVTLYDLTGDVTQVHVNLRFQIWKVEGENAYTIFKGHELARDYIRSLTRRKSSKVAAIFNVTTKDGYSFRVMVMAWTTYRCNTSQRHAIRKTLMDLATKIASEKTLGEFVVGMVFGDYNQVLFNEAKKIYPLRKVEFAKSKLLAVPTPEGVKKAVIIPKPGVLEAPYGTSL</sequence>
<dbReference type="GO" id="GO:0006412">
    <property type="term" value="P:translation"/>
    <property type="evidence" value="ECO:0007669"/>
    <property type="project" value="UniProtKB-UniRule"/>
</dbReference>
<organism evidence="4">
    <name type="scientific">Ignisphaera aggregans</name>
    <dbReference type="NCBI Taxonomy" id="334771"/>
    <lineage>
        <taxon>Archaea</taxon>
        <taxon>Thermoproteota</taxon>
        <taxon>Thermoprotei</taxon>
        <taxon>Desulfurococcales</taxon>
        <taxon>Desulfurococcaceae</taxon>
        <taxon>Ignisphaera</taxon>
    </lineage>
</organism>
<dbReference type="Pfam" id="PF01015">
    <property type="entry name" value="Ribosomal_S3Ae"/>
    <property type="match status" value="1"/>
</dbReference>
<dbReference type="GO" id="GO:0003735">
    <property type="term" value="F:structural constituent of ribosome"/>
    <property type="evidence" value="ECO:0007669"/>
    <property type="project" value="InterPro"/>
</dbReference>
<evidence type="ECO:0000256" key="2">
    <source>
        <dbReference type="ARBA" id="ARBA00023274"/>
    </source>
</evidence>
<accession>A0A7C4FFL0</accession>
<evidence type="ECO:0000313" key="4">
    <source>
        <dbReference type="EMBL" id="HGI87106.1"/>
    </source>
</evidence>
<dbReference type="GO" id="GO:0005840">
    <property type="term" value="C:ribosome"/>
    <property type="evidence" value="ECO:0007669"/>
    <property type="project" value="UniProtKB-KW"/>
</dbReference>
<gene>
    <name evidence="3" type="primary">rps3ae</name>
    <name evidence="4" type="ORF">ENV14_01715</name>
</gene>
<evidence type="ECO:0000256" key="1">
    <source>
        <dbReference type="ARBA" id="ARBA00022980"/>
    </source>
</evidence>
<reference evidence="4" key="1">
    <citation type="journal article" date="2020" name="mSystems">
        <title>Genome- and Community-Level Interaction Insights into Carbon Utilization and Element Cycling Functions of Hydrothermarchaeota in Hydrothermal Sediment.</title>
        <authorList>
            <person name="Zhou Z."/>
            <person name="Liu Y."/>
            <person name="Xu W."/>
            <person name="Pan J."/>
            <person name="Luo Z.H."/>
            <person name="Li M."/>
        </authorList>
    </citation>
    <scope>NUCLEOTIDE SEQUENCE [LARGE SCALE GENOMIC DNA]</scope>
    <source>
        <strain evidence="4">SpSt-732</strain>
    </source>
</reference>
<dbReference type="EMBL" id="DTFF01000014">
    <property type="protein sequence ID" value="HGI87106.1"/>
    <property type="molecule type" value="Genomic_DNA"/>
</dbReference>
<dbReference type="InterPro" id="IPR030838">
    <property type="entry name" value="Ribosomal_eS1_arc"/>
</dbReference>